<proteinExistence type="predicted"/>
<feature type="domain" description="ABC transporter" evidence="9">
    <location>
        <begin position="345"/>
        <end position="578"/>
    </location>
</feature>
<evidence type="ECO:0000256" key="5">
    <source>
        <dbReference type="ARBA" id="ARBA00022840"/>
    </source>
</evidence>
<gene>
    <name evidence="11" type="ORF">C0601_07275</name>
</gene>
<feature type="domain" description="ABC transmembrane type-1" evidence="10">
    <location>
        <begin position="27"/>
        <end position="311"/>
    </location>
</feature>
<feature type="transmembrane region" description="Helical" evidence="8">
    <location>
        <begin position="244"/>
        <end position="270"/>
    </location>
</feature>
<feature type="transmembrane region" description="Helical" evidence="8">
    <location>
        <begin position="166"/>
        <end position="188"/>
    </location>
</feature>
<organism evidence="11 12">
    <name type="scientific">Muiribacterium halophilum</name>
    <dbReference type="NCBI Taxonomy" id="2053465"/>
    <lineage>
        <taxon>Bacteria</taxon>
        <taxon>Candidatus Muiribacteriota</taxon>
        <taxon>Candidatus Muiribacteriia</taxon>
        <taxon>Candidatus Muiribacteriales</taxon>
        <taxon>Candidatus Muiribacteriaceae</taxon>
        <taxon>Candidatus Muiribacterium</taxon>
    </lineage>
</organism>
<dbReference type="SUPFAM" id="SSF52540">
    <property type="entry name" value="P-loop containing nucleoside triphosphate hydrolases"/>
    <property type="match status" value="1"/>
</dbReference>
<dbReference type="InterPro" id="IPR036640">
    <property type="entry name" value="ABC1_TM_sf"/>
</dbReference>
<dbReference type="PROSITE" id="PS50893">
    <property type="entry name" value="ABC_TRANSPORTER_2"/>
    <property type="match status" value="1"/>
</dbReference>
<dbReference type="InterPro" id="IPR003593">
    <property type="entry name" value="AAA+_ATPase"/>
</dbReference>
<dbReference type="InterPro" id="IPR039421">
    <property type="entry name" value="Type_1_exporter"/>
</dbReference>
<evidence type="ECO:0000256" key="3">
    <source>
        <dbReference type="ARBA" id="ARBA00022692"/>
    </source>
</evidence>
<sequence>MLVKTKKNVSVFFRLLPFFLSEKKRLIFGSFAAFIISGTHLARPVILRHIIDKAIPASDLHMAVMSALIFIACLVIGASVAYLQIINLATMGVNIITDIKKGLFNHIIENGMSFFDKNQPGRLMSRTESDTEQLKIMFTQSAMTLLTSGLMLFGILFIIFREQPQLGLLICFAMPVLFTIFYFYMNYIRRIWWMVRKKNSDLSGYITEYVQGIPILQLFSKKNAAIEMLEYYSKQKYKYEKKGLFIDYIIFWSFFSFISETVSMIVIFVYGTKKIFDGDMSIGTLVMFIELLRQFFWPLRNLIMVLSQVQTSLAAGSRLFNILDTPSDVIDDSKNDESVSLREKLEFKDISFAYDKETVLEDIDLTIRKGQHIAIVGPSGSGKTTLINLLLRFYDPIKGEILVDDSNIKRYSLENWRKDIGLVLQDVHLFPGTIMENLKAFNPFIKDDKVIQAAKRLGSHETIMKKPDGYNTKLSEGGSNLSMGERQLISFTRALVKDPDILILDEATSSVDVITENMLQSALQRLMDGRTAIIIAHRLITIRNADRILVFEDGKIVEDGKHDELVEKGGLYSKLHSIQHVRAGEAL</sequence>
<dbReference type="InterPro" id="IPR027417">
    <property type="entry name" value="P-loop_NTPase"/>
</dbReference>
<feature type="transmembrane region" description="Helical" evidence="8">
    <location>
        <begin position="142"/>
        <end position="160"/>
    </location>
</feature>
<dbReference type="GO" id="GO:0015421">
    <property type="term" value="F:ABC-type oligopeptide transporter activity"/>
    <property type="evidence" value="ECO:0007669"/>
    <property type="project" value="TreeGrafter"/>
</dbReference>
<dbReference type="Pfam" id="PF00664">
    <property type="entry name" value="ABC_membrane"/>
    <property type="match status" value="1"/>
</dbReference>
<keyword evidence="4" id="KW-0547">Nucleotide-binding</keyword>
<keyword evidence="3 8" id="KW-0812">Transmembrane</keyword>
<protein>
    <recommendedName>
        <fullName evidence="13">ABC transporter ATP-binding protein</fullName>
    </recommendedName>
</protein>
<dbReference type="CDD" id="cd18544">
    <property type="entry name" value="ABC_6TM_TmrA_like"/>
    <property type="match status" value="1"/>
</dbReference>
<dbReference type="PROSITE" id="PS50929">
    <property type="entry name" value="ABC_TM1F"/>
    <property type="match status" value="1"/>
</dbReference>
<dbReference type="Pfam" id="PF00005">
    <property type="entry name" value="ABC_tran"/>
    <property type="match status" value="1"/>
</dbReference>
<evidence type="ECO:0000256" key="2">
    <source>
        <dbReference type="ARBA" id="ARBA00022448"/>
    </source>
</evidence>
<dbReference type="Gene3D" id="1.20.1560.10">
    <property type="entry name" value="ABC transporter type 1, transmembrane domain"/>
    <property type="match status" value="1"/>
</dbReference>
<evidence type="ECO:0000313" key="12">
    <source>
        <dbReference type="Proteomes" id="UP000234857"/>
    </source>
</evidence>
<accession>A0A2N5ZG08</accession>
<dbReference type="GO" id="GO:0005886">
    <property type="term" value="C:plasma membrane"/>
    <property type="evidence" value="ECO:0007669"/>
    <property type="project" value="UniProtKB-SubCell"/>
</dbReference>
<dbReference type="CDD" id="cd03254">
    <property type="entry name" value="ABCC_Glucan_exporter_like"/>
    <property type="match status" value="1"/>
</dbReference>
<dbReference type="EMBL" id="PKTG01000085">
    <property type="protein sequence ID" value="PLX17552.1"/>
    <property type="molecule type" value="Genomic_DNA"/>
</dbReference>
<keyword evidence="7 8" id="KW-0472">Membrane</keyword>
<dbReference type="AlphaFoldDB" id="A0A2N5ZG08"/>
<evidence type="ECO:0000259" key="9">
    <source>
        <dbReference type="PROSITE" id="PS50893"/>
    </source>
</evidence>
<evidence type="ECO:0000256" key="4">
    <source>
        <dbReference type="ARBA" id="ARBA00022741"/>
    </source>
</evidence>
<dbReference type="PANTHER" id="PTHR43394">
    <property type="entry name" value="ATP-DEPENDENT PERMEASE MDL1, MITOCHONDRIAL"/>
    <property type="match status" value="1"/>
</dbReference>
<name>A0A2N5ZG08_MUIH1</name>
<dbReference type="SUPFAM" id="SSF90123">
    <property type="entry name" value="ABC transporter transmembrane region"/>
    <property type="match status" value="1"/>
</dbReference>
<evidence type="ECO:0000256" key="1">
    <source>
        <dbReference type="ARBA" id="ARBA00004651"/>
    </source>
</evidence>
<dbReference type="PANTHER" id="PTHR43394:SF1">
    <property type="entry name" value="ATP-BINDING CASSETTE SUB-FAMILY B MEMBER 10, MITOCHONDRIAL"/>
    <property type="match status" value="1"/>
</dbReference>
<comment type="subcellular location">
    <subcellularLocation>
        <location evidence="1">Cell membrane</location>
        <topology evidence="1">Multi-pass membrane protein</topology>
    </subcellularLocation>
</comment>
<keyword evidence="6 8" id="KW-1133">Transmembrane helix</keyword>
<dbReference type="SMART" id="SM00382">
    <property type="entry name" value="AAA"/>
    <property type="match status" value="1"/>
</dbReference>
<evidence type="ECO:0000256" key="8">
    <source>
        <dbReference type="SAM" id="Phobius"/>
    </source>
</evidence>
<dbReference type="InterPro" id="IPR003439">
    <property type="entry name" value="ABC_transporter-like_ATP-bd"/>
</dbReference>
<dbReference type="Gene3D" id="3.40.50.300">
    <property type="entry name" value="P-loop containing nucleotide triphosphate hydrolases"/>
    <property type="match status" value="1"/>
</dbReference>
<comment type="caution">
    <text evidence="11">The sequence shown here is derived from an EMBL/GenBank/DDBJ whole genome shotgun (WGS) entry which is preliminary data.</text>
</comment>
<dbReference type="Proteomes" id="UP000234857">
    <property type="component" value="Unassembled WGS sequence"/>
</dbReference>
<keyword evidence="2" id="KW-0813">Transport</keyword>
<evidence type="ECO:0000256" key="7">
    <source>
        <dbReference type="ARBA" id="ARBA00023136"/>
    </source>
</evidence>
<evidence type="ECO:0000313" key="11">
    <source>
        <dbReference type="EMBL" id="PLX17552.1"/>
    </source>
</evidence>
<evidence type="ECO:0000259" key="10">
    <source>
        <dbReference type="PROSITE" id="PS50929"/>
    </source>
</evidence>
<reference evidence="11 12" key="1">
    <citation type="submission" date="2017-11" db="EMBL/GenBank/DDBJ databases">
        <title>Genome-resolved metagenomics identifies genetic mobility, metabolic interactions, and unexpected diversity in perchlorate-reducing communities.</title>
        <authorList>
            <person name="Barnum T.P."/>
            <person name="Figueroa I.A."/>
            <person name="Carlstrom C.I."/>
            <person name="Lucas L.N."/>
            <person name="Engelbrektson A.L."/>
            <person name="Coates J.D."/>
        </authorList>
    </citation>
    <scope>NUCLEOTIDE SEQUENCE [LARGE SCALE GENOMIC DNA]</scope>
    <source>
        <strain evidence="11">BM706</strain>
    </source>
</reference>
<evidence type="ECO:0008006" key="13">
    <source>
        <dbReference type="Google" id="ProtNLM"/>
    </source>
</evidence>
<feature type="transmembrane region" description="Helical" evidence="8">
    <location>
        <begin position="60"/>
        <end position="83"/>
    </location>
</feature>
<keyword evidence="5" id="KW-0067">ATP-binding</keyword>
<dbReference type="GO" id="GO:0005524">
    <property type="term" value="F:ATP binding"/>
    <property type="evidence" value="ECO:0007669"/>
    <property type="project" value="UniProtKB-KW"/>
</dbReference>
<dbReference type="InterPro" id="IPR011527">
    <property type="entry name" value="ABC1_TM_dom"/>
</dbReference>
<dbReference type="FunFam" id="3.40.50.300:FF:000287">
    <property type="entry name" value="Multidrug ABC transporter ATP-binding protein"/>
    <property type="match status" value="1"/>
</dbReference>
<dbReference type="GO" id="GO:0016887">
    <property type="term" value="F:ATP hydrolysis activity"/>
    <property type="evidence" value="ECO:0007669"/>
    <property type="project" value="InterPro"/>
</dbReference>
<evidence type="ECO:0000256" key="6">
    <source>
        <dbReference type="ARBA" id="ARBA00022989"/>
    </source>
</evidence>